<name>A0A1I7YW17_9BILA</name>
<keyword evidence="1" id="KW-0732">Signal</keyword>
<dbReference type="Proteomes" id="UP000095287">
    <property type="component" value="Unplaced"/>
</dbReference>
<dbReference type="PANTHER" id="PTHR35017">
    <property type="entry name" value="PROTEIN CBG16223-RELATED"/>
    <property type="match status" value="1"/>
</dbReference>
<dbReference type="AlphaFoldDB" id="A0A1I7YW17"/>
<evidence type="ECO:0000256" key="1">
    <source>
        <dbReference type="SAM" id="SignalP"/>
    </source>
</evidence>
<accession>A0A1I7YW17</accession>
<sequence>MLRFSTLLVVLVPLALGLQYPQHVQRILHKVMRTLPVVDPNRRLPCCKDESGGGICRSLMNSNARVFQKRCETEPDFSLVVCCKACNSLGTPYRERAQKFLQPSANNTNCFDRMGQGFCQRFEKSGETSSSRQRWSCDTQNVRLAFRVCRATCGFCHLDWRNAPISQVCL</sequence>
<feature type="signal peptide" evidence="1">
    <location>
        <begin position="1"/>
        <end position="17"/>
    </location>
</feature>
<proteinExistence type="predicted"/>
<dbReference type="WBParaSite" id="L893_g20294.t1">
    <property type="protein sequence ID" value="L893_g20294.t1"/>
    <property type="gene ID" value="L893_g20294"/>
</dbReference>
<protein>
    <submittedName>
        <fullName evidence="3">ShKT domain-containing protein</fullName>
    </submittedName>
</protein>
<feature type="chain" id="PRO_5009312661" evidence="1">
    <location>
        <begin position="18"/>
        <end position="170"/>
    </location>
</feature>
<keyword evidence="2" id="KW-1185">Reference proteome</keyword>
<reference evidence="3" key="1">
    <citation type="submission" date="2016-11" db="UniProtKB">
        <authorList>
            <consortium name="WormBaseParasite"/>
        </authorList>
    </citation>
    <scope>IDENTIFICATION</scope>
</reference>
<organism evidence="2 3">
    <name type="scientific">Steinernema glaseri</name>
    <dbReference type="NCBI Taxonomy" id="37863"/>
    <lineage>
        <taxon>Eukaryota</taxon>
        <taxon>Metazoa</taxon>
        <taxon>Ecdysozoa</taxon>
        <taxon>Nematoda</taxon>
        <taxon>Chromadorea</taxon>
        <taxon>Rhabditida</taxon>
        <taxon>Tylenchina</taxon>
        <taxon>Panagrolaimomorpha</taxon>
        <taxon>Strongyloidoidea</taxon>
        <taxon>Steinernematidae</taxon>
        <taxon>Steinernema</taxon>
    </lineage>
</organism>
<evidence type="ECO:0000313" key="2">
    <source>
        <dbReference type="Proteomes" id="UP000095287"/>
    </source>
</evidence>
<dbReference type="PANTHER" id="PTHR35017:SF6">
    <property type="entry name" value="SHKT DOMAIN-CONTAINING PROTEIN"/>
    <property type="match status" value="1"/>
</dbReference>
<evidence type="ECO:0000313" key="3">
    <source>
        <dbReference type="WBParaSite" id="L893_g20294.t1"/>
    </source>
</evidence>